<dbReference type="GO" id="GO:0035556">
    <property type="term" value="P:intracellular signal transduction"/>
    <property type="evidence" value="ECO:0000318"/>
    <property type="project" value="GO_Central"/>
</dbReference>
<keyword evidence="7" id="KW-0067">ATP-binding</keyword>
<evidence type="ECO:0000256" key="7">
    <source>
        <dbReference type="ARBA" id="ARBA00022840"/>
    </source>
</evidence>
<evidence type="ECO:0000259" key="10">
    <source>
        <dbReference type="PROSITE" id="PS50011"/>
    </source>
</evidence>
<dbReference type="Gene3D" id="3.30.200.20">
    <property type="entry name" value="Phosphorylase Kinase, domain 1"/>
    <property type="match status" value="1"/>
</dbReference>
<dbReference type="SUPFAM" id="SSF47473">
    <property type="entry name" value="EF-hand"/>
    <property type="match status" value="1"/>
</dbReference>
<comment type="function">
    <text evidence="8">CIPK serine-threonine protein kinases interact with CBL proteins. Binding of a CBL protein to the regulatory NAF domain of CIPK protein lead to the activation of the kinase in a calcium-dependent manner.</text>
</comment>
<dbReference type="GO" id="GO:0009931">
    <property type="term" value="F:calcium-dependent protein serine/threonine kinase activity"/>
    <property type="evidence" value="ECO:0000318"/>
    <property type="project" value="GO_Central"/>
</dbReference>
<dbReference type="Gene3D" id="1.10.510.10">
    <property type="entry name" value="Transferase(Phosphotransferase) domain 1"/>
    <property type="match status" value="1"/>
</dbReference>
<dbReference type="PhylomeDB" id="A0A022RDA8"/>
<feature type="domain" description="Protein kinase" evidence="10">
    <location>
        <begin position="61"/>
        <end position="314"/>
    </location>
</feature>
<dbReference type="InterPro" id="IPR050205">
    <property type="entry name" value="CDPK_Ser/Thr_kinases"/>
</dbReference>
<reference evidence="11 12" key="1">
    <citation type="journal article" date="2013" name="Proc. Natl. Acad. Sci. U.S.A.">
        <title>Fine-scale variation in meiotic recombination in Mimulus inferred from population shotgun sequencing.</title>
        <authorList>
            <person name="Hellsten U."/>
            <person name="Wright K.M."/>
            <person name="Jenkins J."/>
            <person name="Shu S."/>
            <person name="Yuan Y."/>
            <person name="Wessler S.R."/>
            <person name="Schmutz J."/>
            <person name="Willis J.H."/>
            <person name="Rokhsar D.S."/>
        </authorList>
    </citation>
    <scope>NUCLEOTIDE SEQUENCE [LARGE SCALE GENOMIC DNA]</scope>
    <source>
        <strain evidence="12">cv. DUN x IM62</strain>
    </source>
</reference>
<proteinExistence type="inferred from homology"/>
<dbReference type="KEGG" id="egt:105957581"/>
<dbReference type="PANTHER" id="PTHR24349">
    <property type="entry name" value="SERINE/THREONINE-PROTEIN KINASE"/>
    <property type="match status" value="1"/>
</dbReference>
<dbReference type="GO" id="GO:0005516">
    <property type="term" value="F:calmodulin binding"/>
    <property type="evidence" value="ECO:0000318"/>
    <property type="project" value="GO_Central"/>
</dbReference>
<dbReference type="AlphaFoldDB" id="A0A022RDA8"/>
<keyword evidence="3" id="KW-0723">Serine/threonine-protein kinase</keyword>
<organism evidence="11 12">
    <name type="scientific">Erythranthe guttata</name>
    <name type="common">Yellow monkey flower</name>
    <name type="synonym">Mimulus guttatus</name>
    <dbReference type="NCBI Taxonomy" id="4155"/>
    <lineage>
        <taxon>Eukaryota</taxon>
        <taxon>Viridiplantae</taxon>
        <taxon>Streptophyta</taxon>
        <taxon>Embryophyta</taxon>
        <taxon>Tracheophyta</taxon>
        <taxon>Spermatophyta</taxon>
        <taxon>Magnoliopsida</taxon>
        <taxon>eudicotyledons</taxon>
        <taxon>Gunneridae</taxon>
        <taxon>Pentapetalae</taxon>
        <taxon>asterids</taxon>
        <taxon>lamiids</taxon>
        <taxon>Lamiales</taxon>
        <taxon>Phrymaceae</taxon>
        <taxon>Erythranthe</taxon>
    </lineage>
</organism>
<dbReference type="GO" id="GO:0004683">
    <property type="term" value="F:calcium/calmodulin-dependent protein kinase activity"/>
    <property type="evidence" value="ECO:0000318"/>
    <property type="project" value="GO_Central"/>
</dbReference>
<gene>
    <name evidence="11" type="ORF">MIMGU_mgv1a005157mg</name>
</gene>
<dbReference type="CDD" id="cd05117">
    <property type="entry name" value="STKc_CAMK"/>
    <property type="match status" value="1"/>
</dbReference>
<dbReference type="PROSITE" id="PS50011">
    <property type="entry name" value="PROTEIN_KINASE_DOM"/>
    <property type="match status" value="1"/>
</dbReference>
<evidence type="ECO:0000256" key="5">
    <source>
        <dbReference type="ARBA" id="ARBA00022741"/>
    </source>
</evidence>
<evidence type="ECO:0000313" key="11">
    <source>
        <dbReference type="EMBL" id="EYU37708.1"/>
    </source>
</evidence>
<dbReference type="FunFam" id="1.10.238.10:FF:000085">
    <property type="entry name" value="CDPK-related kinase 1"/>
    <property type="match status" value="1"/>
</dbReference>
<dbReference type="OMA" id="RIFAKIC"/>
<dbReference type="GO" id="GO:0005634">
    <property type="term" value="C:nucleus"/>
    <property type="evidence" value="ECO:0000318"/>
    <property type="project" value="GO_Central"/>
</dbReference>
<dbReference type="OrthoDB" id="40902at2759"/>
<keyword evidence="6" id="KW-0418">Kinase</keyword>
<comment type="similarity">
    <text evidence="1">Belongs to the protein kinase superfamily. CAMK Ser/Thr protein kinase family. CaMK subfamily.</text>
</comment>
<feature type="region of interest" description="Disordered" evidence="9">
    <location>
        <begin position="1"/>
        <end position="39"/>
    </location>
</feature>
<evidence type="ECO:0000313" key="12">
    <source>
        <dbReference type="Proteomes" id="UP000030748"/>
    </source>
</evidence>
<evidence type="ECO:0000256" key="2">
    <source>
        <dbReference type="ARBA" id="ARBA00006234"/>
    </source>
</evidence>
<dbReference type="STRING" id="4155.A0A022RDA8"/>
<dbReference type="InterPro" id="IPR011009">
    <property type="entry name" value="Kinase-like_dom_sf"/>
</dbReference>
<dbReference type="InterPro" id="IPR008271">
    <property type="entry name" value="Ser/Thr_kinase_AS"/>
</dbReference>
<dbReference type="InterPro" id="IPR011992">
    <property type="entry name" value="EF-hand-dom_pair"/>
</dbReference>
<dbReference type="InterPro" id="IPR000719">
    <property type="entry name" value="Prot_kinase_dom"/>
</dbReference>
<dbReference type="PROSITE" id="PS00108">
    <property type="entry name" value="PROTEIN_KINASE_ST"/>
    <property type="match status" value="1"/>
</dbReference>
<name>A0A022RDA8_ERYGU</name>
<dbReference type="SMART" id="SM00220">
    <property type="entry name" value="S_TKc"/>
    <property type="match status" value="1"/>
</dbReference>
<protein>
    <recommendedName>
        <fullName evidence="10">Protein kinase domain-containing protein</fullName>
    </recommendedName>
</protein>
<dbReference type="Proteomes" id="UP000030748">
    <property type="component" value="Unassembled WGS sequence"/>
</dbReference>
<dbReference type="EMBL" id="KI630513">
    <property type="protein sequence ID" value="EYU37708.1"/>
    <property type="molecule type" value="Genomic_DNA"/>
</dbReference>
<dbReference type="GO" id="GO:0005524">
    <property type="term" value="F:ATP binding"/>
    <property type="evidence" value="ECO:0007669"/>
    <property type="project" value="UniProtKB-KW"/>
</dbReference>
<evidence type="ECO:0000256" key="6">
    <source>
        <dbReference type="ARBA" id="ARBA00022777"/>
    </source>
</evidence>
<keyword evidence="5" id="KW-0547">Nucleotide-binding</keyword>
<evidence type="ECO:0000256" key="1">
    <source>
        <dbReference type="ARBA" id="ARBA00005354"/>
    </source>
</evidence>
<sequence>MGIVASKKPPPKPNPYARRDPSEYSNPPPTTTLTPSAAAAAEEKTELDKRFGFSTKFASRFEIMEEVRQGHFGYTCSAIAKKGELKGHKITVKIIPKSKITTAIAIEAVRREVEILRVLTGHPNTVQFYDAYEDVDNVYLVTELCEGEELLDKIIRRNEKYSEDNAKEVIVQILNVVAFCHLQCIVHCDIKPENFIFTSKDENSELKAIDFGLSVFLTPDEKLTEIVGSAYYVAPEILQRSYGREADIWSTGVIAYILLCGTRPFREVTKADPSFEENDWVSVSCESKDFVRRLLCEDPMRRITAAQALCHPWLRNHVKVKLPIDVLILTLMKEYMRSSSLRKAALRALSKTLTEDELFYLKEQFSLLCPDANGGITLQTIKMALTKNATAAVNGSRVLDFLDPLNALQYRRMYFGEFCTAAISVRQMDALDNWEKRARSAYDIFEKDGNRAIVIHELASELGLSPSVPVHTVLREWIRHGDGKLNFHGFVKLLH</sequence>
<evidence type="ECO:0000256" key="8">
    <source>
        <dbReference type="ARBA" id="ARBA00058225"/>
    </source>
</evidence>
<evidence type="ECO:0000256" key="4">
    <source>
        <dbReference type="ARBA" id="ARBA00022679"/>
    </source>
</evidence>
<dbReference type="GO" id="GO:0005737">
    <property type="term" value="C:cytoplasm"/>
    <property type="evidence" value="ECO:0000318"/>
    <property type="project" value="GO_Central"/>
</dbReference>
<dbReference type="FunFam" id="1.10.510.10:FF:000571">
    <property type="entry name" value="Maternal embryonic leucine zipper kinase"/>
    <property type="match status" value="1"/>
</dbReference>
<dbReference type="eggNOG" id="KOG0032">
    <property type="taxonomic scope" value="Eukaryota"/>
</dbReference>
<evidence type="ECO:0000256" key="3">
    <source>
        <dbReference type="ARBA" id="ARBA00022527"/>
    </source>
</evidence>
<evidence type="ECO:0000256" key="9">
    <source>
        <dbReference type="SAM" id="MobiDB-lite"/>
    </source>
</evidence>
<comment type="similarity">
    <text evidence="2">Belongs to the protein kinase superfamily. CAMK Ser/Thr protein kinase family. SNF1 subfamily.</text>
</comment>
<keyword evidence="12" id="KW-1185">Reference proteome</keyword>
<dbReference type="Pfam" id="PF00069">
    <property type="entry name" value="Pkinase"/>
    <property type="match status" value="1"/>
</dbReference>
<dbReference type="Gene3D" id="1.10.238.10">
    <property type="entry name" value="EF-hand"/>
    <property type="match status" value="2"/>
</dbReference>
<dbReference type="SUPFAM" id="SSF56112">
    <property type="entry name" value="Protein kinase-like (PK-like)"/>
    <property type="match status" value="1"/>
</dbReference>
<accession>A0A022RDA8</accession>
<keyword evidence="4" id="KW-0808">Transferase</keyword>